<feature type="signal peptide" evidence="1">
    <location>
        <begin position="1"/>
        <end position="16"/>
    </location>
</feature>
<comment type="caution">
    <text evidence="2">The sequence shown here is derived from an EMBL/GenBank/DDBJ whole genome shotgun (WGS) entry which is preliminary data.</text>
</comment>
<dbReference type="EMBL" id="BPLR01000697">
    <property type="protein sequence ID" value="GIY96734.1"/>
    <property type="molecule type" value="Genomic_DNA"/>
</dbReference>
<keyword evidence="1" id="KW-0732">Signal</keyword>
<gene>
    <name evidence="2" type="ORF">CEXT_450091</name>
</gene>
<protein>
    <submittedName>
        <fullName evidence="2">Uncharacterized protein</fullName>
    </submittedName>
</protein>
<name>A0AAV4XS50_CAEEX</name>
<dbReference type="AlphaFoldDB" id="A0AAV4XS50"/>
<dbReference type="Proteomes" id="UP001054945">
    <property type="component" value="Unassembled WGS sequence"/>
</dbReference>
<accession>A0AAV4XS50</accession>
<keyword evidence="3" id="KW-1185">Reference proteome</keyword>
<evidence type="ECO:0000313" key="2">
    <source>
        <dbReference type="EMBL" id="GIY96734.1"/>
    </source>
</evidence>
<evidence type="ECO:0000256" key="1">
    <source>
        <dbReference type="SAM" id="SignalP"/>
    </source>
</evidence>
<feature type="chain" id="PRO_5043517609" evidence="1">
    <location>
        <begin position="17"/>
        <end position="95"/>
    </location>
</feature>
<reference evidence="2 3" key="1">
    <citation type="submission" date="2021-06" db="EMBL/GenBank/DDBJ databases">
        <title>Caerostris extrusa draft genome.</title>
        <authorList>
            <person name="Kono N."/>
            <person name="Arakawa K."/>
        </authorList>
    </citation>
    <scope>NUCLEOTIDE SEQUENCE [LARGE SCALE GENOMIC DNA]</scope>
</reference>
<feature type="non-terminal residue" evidence="2">
    <location>
        <position position="95"/>
    </location>
</feature>
<proteinExistence type="predicted"/>
<sequence length="95" mass="10665">MHYVYFLCVLVTYTTAFPLDDDSSQPYDLQKCESMFESKGIYCNDIVTDVVDGCTLYCLCDETDSLTYEEEDNTPCGQNQVCMSGSCVADQSDDD</sequence>
<organism evidence="2 3">
    <name type="scientific">Caerostris extrusa</name>
    <name type="common">Bark spider</name>
    <name type="synonym">Caerostris bankana</name>
    <dbReference type="NCBI Taxonomy" id="172846"/>
    <lineage>
        <taxon>Eukaryota</taxon>
        <taxon>Metazoa</taxon>
        <taxon>Ecdysozoa</taxon>
        <taxon>Arthropoda</taxon>
        <taxon>Chelicerata</taxon>
        <taxon>Arachnida</taxon>
        <taxon>Araneae</taxon>
        <taxon>Araneomorphae</taxon>
        <taxon>Entelegynae</taxon>
        <taxon>Araneoidea</taxon>
        <taxon>Araneidae</taxon>
        <taxon>Caerostris</taxon>
    </lineage>
</organism>
<evidence type="ECO:0000313" key="3">
    <source>
        <dbReference type="Proteomes" id="UP001054945"/>
    </source>
</evidence>